<dbReference type="Gene3D" id="1.10.150.20">
    <property type="entry name" value="5' to 3' exonuclease, C-terminal subdomain"/>
    <property type="match status" value="1"/>
</dbReference>
<evidence type="ECO:0000256" key="8">
    <source>
        <dbReference type="SAM" id="MobiDB-lite"/>
    </source>
</evidence>
<dbReference type="CDD" id="cd10434">
    <property type="entry name" value="GIY-YIG_UvrC_Cho"/>
    <property type="match status" value="1"/>
</dbReference>
<keyword evidence="6 7" id="KW-0742">SOS response</keyword>
<feature type="domain" description="UvrC family homology region profile" evidence="11">
    <location>
        <begin position="257"/>
        <end position="550"/>
    </location>
</feature>
<dbReference type="Gene3D" id="4.10.860.10">
    <property type="entry name" value="UVR domain"/>
    <property type="match status" value="1"/>
</dbReference>
<dbReference type="PROSITE" id="PS50151">
    <property type="entry name" value="UVR"/>
    <property type="match status" value="1"/>
</dbReference>
<dbReference type="GO" id="GO:0016787">
    <property type="term" value="F:hydrolase activity"/>
    <property type="evidence" value="ECO:0007669"/>
    <property type="project" value="UniProtKB-KW"/>
</dbReference>
<dbReference type="NCBIfam" id="NF001824">
    <property type="entry name" value="PRK00558.1-5"/>
    <property type="match status" value="1"/>
</dbReference>
<dbReference type="EMBL" id="CP089983">
    <property type="protein sequence ID" value="WXB10376.1"/>
    <property type="molecule type" value="Genomic_DNA"/>
</dbReference>
<evidence type="ECO:0000256" key="6">
    <source>
        <dbReference type="ARBA" id="ARBA00023236"/>
    </source>
</evidence>
<dbReference type="Proteomes" id="UP001374803">
    <property type="component" value="Chromosome"/>
</dbReference>
<evidence type="ECO:0000256" key="3">
    <source>
        <dbReference type="ARBA" id="ARBA00022769"/>
    </source>
</evidence>
<keyword evidence="4 7" id="KW-0267">Excision nuclease</keyword>
<dbReference type="Gene3D" id="3.30.420.340">
    <property type="entry name" value="UvrC, RNAse H endonuclease domain"/>
    <property type="match status" value="1"/>
</dbReference>
<dbReference type="InterPro" id="IPR047296">
    <property type="entry name" value="GIY-YIG_UvrC_Cho"/>
</dbReference>
<keyword evidence="12" id="KW-0378">Hydrolase</keyword>
<keyword evidence="3 7" id="KW-0228">DNA excision</keyword>
<evidence type="ECO:0000259" key="11">
    <source>
        <dbReference type="PROSITE" id="PS50165"/>
    </source>
</evidence>
<comment type="similarity">
    <text evidence="7">Belongs to the UvrC family.</text>
</comment>
<sequence length="712" mass="78989">MLPEVVQEKLRALPAESGVYLFKDQKSEVVYVGKAKSLRSRVRSYFQSGGSDSRLFIPHLLETIGDLDTIVTANEKEATILENTLIKELRPRYNVKLRDDKEYLSLRLNVNHAWPRLDVVRRPSADGARYFGPYHSATAARRTLHLINKHFQLRTCSDLELTSRRRPCLQYQIKRCPAPCVYEVDPAWYKDQTRAVAMFIEGRHDELTRELHDRMHRSAQEMRFELAAVYRDQLRAIEQVRASQRVVVADDEVEKDVIGLYREGDLVEVVILHVRGGRLGDVGTYAIKHAEIPEEEIVAAFIAQHYGREQRVRGEEREEDEEGAGEEVREEILVPREIVVPCLPEGHAGIAEWLAERAGHKVAIVHPKRGARVDLLTMANDNARHSFLEKRRVSDSVDERLAQLQERLRLPTLPRRIECCDISHLGGGDTVGAVVAMTDGVLDKKRYRTFHVRGTGSAERGAGELHAGDDYAAMYEVLARRFRRGVAAASPYPNPLPEGEGAETPLSRDVSAPSPEGGGSGWGSATEESDPWELPDLFVVDGGRGQLGVALAAARDLGLHQLPIVGLAKEKENVMGETLVDRVYLPGQKNPIPLKTHSASLFFLARLRDEAHRFSNRGREKRGKARRFHSALDDVRGIGPTTKKALLKALGSAIGVQRADDATLLAIPGVNKRHVAALRKAFPAAAPAPIALDASGTSDTAPAETAPDEATT</sequence>
<dbReference type="PANTHER" id="PTHR30562">
    <property type="entry name" value="UVRC/OXIDOREDUCTASE"/>
    <property type="match status" value="1"/>
</dbReference>
<organism evidence="12 13">
    <name type="scientific">Pendulispora rubella</name>
    <dbReference type="NCBI Taxonomy" id="2741070"/>
    <lineage>
        <taxon>Bacteria</taxon>
        <taxon>Pseudomonadati</taxon>
        <taxon>Myxococcota</taxon>
        <taxon>Myxococcia</taxon>
        <taxon>Myxococcales</taxon>
        <taxon>Sorangiineae</taxon>
        <taxon>Pendulisporaceae</taxon>
        <taxon>Pendulispora</taxon>
    </lineage>
</organism>
<reference evidence="12" key="1">
    <citation type="submission" date="2021-12" db="EMBL/GenBank/DDBJ databases">
        <title>Discovery of the Pendulisporaceae a myxobacterial family with distinct sporulation behavior and unique specialized metabolism.</title>
        <authorList>
            <person name="Garcia R."/>
            <person name="Popoff A."/>
            <person name="Bader C.D."/>
            <person name="Loehr J."/>
            <person name="Walesch S."/>
            <person name="Walt C."/>
            <person name="Boldt J."/>
            <person name="Bunk B."/>
            <person name="Haeckl F.J.F.P.J."/>
            <person name="Gunesch A.P."/>
            <person name="Birkelbach J."/>
            <person name="Nuebel U."/>
            <person name="Pietschmann T."/>
            <person name="Bach T."/>
            <person name="Mueller R."/>
        </authorList>
    </citation>
    <scope>NUCLEOTIDE SEQUENCE</scope>
    <source>
        <strain evidence="12">MSr11367</strain>
    </source>
</reference>
<gene>
    <name evidence="7 12" type="primary">uvrC</name>
    <name evidence="12" type="ORF">LVJ94_24505</name>
</gene>
<comment type="subcellular location">
    <subcellularLocation>
        <location evidence="7">Cytoplasm</location>
    </subcellularLocation>
</comment>
<feature type="region of interest" description="Disordered" evidence="8">
    <location>
        <begin position="490"/>
        <end position="528"/>
    </location>
</feature>
<accession>A0ABZ2LMI1</accession>
<evidence type="ECO:0000256" key="2">
    <source>
        <dbReference type="ARBA" id="ARBA00022763"/>
    </source>
</evidence>
<dbReference type="RefSeq" id="WP_394840053.1">
    <property type="nucleotide sequence ID" value="NZ_CP089929.1"/>
</dbReference>
<name>A0ABZ2LMI1_9BACT</name>
<evidence type="ECO:0000259" key="9">
    <source>
        <dbReference type="PROSITE" id="PS50151"/>
    </source>
</evidence>
<dbReference type="Pfam" id="PF14520">
    <property type="entry name" value="HHH_5"/>
    <property type="match status" value="1"/>
</dbReference>
<evidence type="ECO:0000259" key="10">
    <source>
        <dbReference type="PROSITE" id="PS50164"/>
    </source>
</evidence>
<evidence type="ECO:0000256" key="7">
    <source>
        <dbReference type="HAMAP-Rule" id="MF_00203"/>
    </source>
</evidence>
<dbReference type="SUPFAM" id="SSF47781">
    <property type="entry name" value="RuvA domain 2-like"/>
    <property type="match status" value="1"/>
</dbReference>
<dbReference type="PROSITE" id="PS50165">
    <property type="entry name" value="UVRC"/>
    <property type="match status" value="1"/>
</dbReference>
<keyword evidence="1 7" id="KW-0963">Cytoplasm</keyword>
<dbReference type="Pfam" id="PF02151">
    <property type="entry name" value="UVR"/>
    <property type="match status" value="1"/>
</dbReference>
<dbReference type="InterPro" id="IPR036876">
    <property type="entry name" value="UVR_dom_sf"/>
</dbReference>
<dbReference type="Gene3D" id="3.40.1440.10">
    <property type="entry name" value="GIY-YIG endonuclease"/>
    <property type="match status" value="1"/>
</dbReference>
<feature type="domain" description="GIY-YIG" evidence="10">
    <location>
        <begin position="15"/>
        <end position="95"/>
    </location>
</feature>
<comment type="subunit">
    <text evidence="7">Interacts with UvrB in an incision complex.</text>
</comment>
<dbReference type="InterPro" id="IPR010994">
    <property type="entry name" value="RuvA_2-like"/>
</dbReference>
<evidence type="ECO:0000256" key="1">
    <source>
        <dbReference type="ARBA" id="ARBA00022490"/>
    </source>
</evidence>
<evidence type="ECO:0000313" key="13">
    <source>
        <dbReference type="Proteomes" id="UP001374803"/>
    </source>
</evidence>
<dbReference type="Pfam" id="PF01541">
    <property type="entry name" value="GIY-YIG"/>
    <property type="match status" value="1"/>
</dbReference>
<proteinExistence type="inferred from homology"/>
<dbReference type="HAMAP" id="MF_00203">
    <property type="entry name" value="UvrC"/>
    <property type="match status" value="1"/>
</dbReference>
<evidence type="ECO:0000256" key="5">
    <source>
        <dbReference type="ARBA" id="ARBA00023204"/>
    </source>
</evidence>
<dbReference type="Pfam" id="PF08459">
    <property type="entry name" value="UvrC_RNaseH_dom"/>
    <property type="match status" value="1"/>
</dbReference>
<keyword evidence="2 7" id="KW-0227">DNA damage</keyword>
<protein>
    <recommendedName>
        <fullName evidence="7">UvrABC system protein C</fullName>
        <shortName evidence="7">Protein UvrC</shortName>
    </recommendedName>
    <alternativeName>
        <fullName evidence="7">Excinuclease ABC subunit C</fullName>
    </alternativeName>
</protein>
<dbReference type="PANTHER" id="PTHR30562:SF1">
    <property type="entry name" value="UVRABC SYSTEM PROTEIN C"/>
    <property type="match status" value="1"/>
</dbReference>
<dbReference type="PROSITE" id="PS50164">
    <property type="entry name" value="GIY_YIG"/>
    <property type="match status" value="1"/>
</dbReference>
<evidence type="ECO:0000256" key="4">
    <source>
        <dbReference type="ARBA" id="ARBA00022881"/>
    </source>
</evidence>
<dbReference type="InterPro" id="IPR000305">
    <property type="entry name" value="GIY-YIG_endonuc"/>
</dbReference>
<dbReference type="InterPro" id="IPR004791">
    <property type="entry name" value="UvrC"/>
</dbReference>
<dbReference type="NCBIfam" id="TIGR00194">
    <property type="entry name" value="uvrC"/>
    <property type="match status" value="1"/>
</dbReference>
<dbReference type="InterPro" id="IPR038476">
    <property type="entry name" value="UvrC_RNase_H_dom_sf"/>
</dbReference>
<dbReference type="InterPro" id="IPR050066">
    <property type="entry name" value="UvrABC_protein_C"/>
</dbReference>
<dbReference type="SUPFAM" id="SSF82771">
    <property type="entry name" value="GIY-YIG endonuclease"/>
    <property type="match status" value="1"/>
</dbReference>
<dbReference type="SMART" id="SM00465">
    <property type="entry name" value="GIYc"/>
    <property type="match status" value="1"/>
</dbReference>
<dbReference type="InterPro" id="IPR001162">
    <property type="entry name" value="UvrC_RNase_H_dom"/>
</dbReference>
<dbReference type="InterPro" id="IPR001943">
    <property type="entry name" value="UVR_dom"/>
</dbReference>
<dbReference type="Pfam" id="PF22920">
    <property type="entry name" value="UvrC_RNaseH"/>
    <property type="match status" value="1"/>
</dbReference>
<keyword evidence="13" id="KW-1185">Reference proteome</keyword>
<keyword evidence="5 7" id="KW-0234">DNA repair</keyword>
<dbReference type="SUPFAM" id="SSF46600">
    <property type="entry name" value="C-terminal UvrC-binding domain of UvrB"/>
    <property type="match status" value="1"/>
</dbReference>
<dbReference type="InterPro" id="IPR035901">
    <property type="entry name" value="GIY-YIG_endonuc_sf"/>
</dbReference>
<feature type="region of interest" description="Disordered" evidence="8">
    <location>
        <begin position="691"/>
        <end position="712"/>
    </location>
</feature>
<feature type="domain" description="UVR" evidence="9">
    <location>
        <begin position="205"/>
        <end position="240"/>
    </location>
</feature>
<comment type="function">
    <text evidence="7">The UvrABC repair system catalyzes the recognition and processing of DNA lesions. UvrC both incises the 5' and 3' sides of the lesion. The N-terminal half is responsible for the 3' incision and the C-terminal half is responsible for the 5' incision.</text>
</comment>
<evidence type="ECO:0000313" key="12">
    <source>
        <dbReference type="EMBL" id="WXB10376.1"/>
    </source>
</evidence>